<evidence type="ECO:0000313" key="2">
    <source>
        <dbReference type="EMBL" id="KHG16400.1"/>
    </source>
</evidence>
<evidence type="ECO:0000313" key="3">
    <source>
        <dbReference type="Proteomes" id="UP000032142"/>
    </source>
</evidence>
<protein>
    <submittedName>
        <fullName evidence="2">tRNA uridine 5-carboxymethylaminomethyl modification enzyme MnmG</fullName>
    </submittedName>
</protein>
<accession>A0A0B0NU80</accession>
<evidence type="ECO:0000256" key="1">
    <source>
        <dbReference type="SAM" id="MobiDB-lite"/>
    </source>
</evidence>
<name>A0A0B0NU80_GOSAR</name>
<gene>
    <name evidence="2" type="ORF">F383_21163</name>
</gene>
<sequence length="50" mass="5753">MHHRARRRENRGDSFGPDLDEGGISSVFATARNQVRRPWCCRRSEAVRGV</sequence>
<dbReference type="AlphaFoldDB" id="A0A0B0NU80"/>
<feature type="region of interest" description="Disordered" evidence="1">
    <location>
        <begin position="1"/>
        <end position="23"/>
    </location>
</feature>
<organism evidence="2 3">
    <name type="scientific">Gossypium arboreum</name>
    <name type="common">Tree cotton</name>
    <name type="synonym">Gossypium nanking</name>
    <dbReference type="NCBI Taxonomy" id="29729"/>
    <lineage>
        <taxon>Eukaryota</taxon>
        <taxon>Viridiplantae</taxon>
        <taxon>Streptophyta</taxon>
        <taxon>Embryophyta</taxon>
        <taxon>Tracheophyta</taxon>
        <taxon>Spermatophyta</taxon>
        <taxon>Magnoliopsida</taxon>
        <taxon>eudicotyledons</taxon>
        <taxon>Gunneridae</taxon>
        <taxon>Pentapetalae</taxon>
        <taxon>rosids</taxon>
        <taxon>malvids</taxon>
        <taxon>Malvales</taxon>
        <taxon>Malvaceae</taxon>
        <taxon>Malvoideae</taxon>
        <taxon>Gossypium</taxon>
    </lineage>
</organism>
<proteinExistence type="predicted"/>
<keyword evidence="3" id="KW-1185">Reference proteome</keyword>
<dbReference type="EMBL" id="KN406097">
    <property type="protein sequence ID" value="KHG16400.1"/>
    <property type="molecule type" value="Genomic_DNA"/>
</dbReference>
<dbReference type="Proteomes" id="UP000032142">
    <property type="component" value="Unassembled WGS sequence"/>
</dbReference>
<reference evidence="3" key="1">
    <citation type="submission" date="2014-09" db="EMBL/GenBank/DDBJ databases">
        <authorList>
            <person name="Mudge J."/>
            <person name="Ramaraj T."/>
            <person name="Lindquist I.E."/>
            <person name="Bharti A.K."/>
            <person name="Sundararajan A."/>
            <person name="Cameron C.T."/>
            <person name="Woodward J.E."/>
            <person name="May G.D."/>
            <person name="Brubaker C."/>
            <person name="Broadhvest J."/>
            <person name="Wilkins T.A."/>
        </authorList>
    </citation>
    <scope>NUCLEOTIDE SEQUENCE</scope>
    <source>
        <strain evidence="3">cv. AKA8401</strain>
    </source>
</reference>